<dbReference type="InterPro" id="IPR013103">
    <property type="entry name" value="RVT_2"/>
</dbReference>
<dbReference type="GO" id="GO:0006310">
    <property type="term" value="P:DNA recombination"/>
    <property type="evidence" value="ECO:0007669"/>
    <property type="project" value="UniProtKB-KW"/>
</dbReference>
<keyword evidence="9" id="KW-0233">DNA recombination</keyword>
<dbReference type="PANTHER" id="PTHR42648">
    <property type="entry name" value="TRANSPOSASE, PUTATIVE-RELATED"/>
    <property type="match status" value="1"/>
</dbReference>
<dbReference type="InterPro" id="IPR057670">
    <property type="entry name" value="SH3_retrovirus"/>
</dbReference>
<evidence type="ECO:0000256" key="8">
    <source>
        <dbReference type="ARBA" id="ARBA00022932"/>
    </source>
</evidence>
<dbReference type="Gene3D" id="3.30.420.10">
    <property type="entry name" value="Ribonuclease H-like superfamily/Ribonuclease H"/>
    <property type="match status" value="1"/>
</dbReference>
<evidence type="ECO:0000256" key="7">
    <source>
        <dbReference type="ARBA" id="ARBA00022918"/>
    </source>
</evidence>
<dbReference type="GO" id="GO:0015074">
    <property type="term" value="P:DNA integration"/>
    <property type="evidence" value="ECO:0007669"/>
    <property type="project" value="UniProtKB-KW"/>
</dbReference>
<dbReference type="EMBL" id="BSXT01000224">
    <property type="protein sequence ID" value="GMF21325.1"/>
    <property type="molecule type" value="Genomic_DNA"/>
</dbReference>
<evidence type="ECO:0000256" key="1">
    <source>
        <dbReference type="ARBA" id="ARBA00022722"/>
    </source>
</evidence>
<accession>A0A9W6TX74</accession>
<keyword evidence="6" id="KW-0229">DNA integration</keyword>
<keyword evidence="7" id="KW-0695">RNA-directed DNA polymerase</keyword>
<comment type="caution">
    <text evidence="13">The sequence shown here is derived from an EMBL/GenBank/DDBJ whole genome shotgun (WGS) entry which is preliminary data.</text>
</comment>
<dbReference type="GO" id="GO:0003676">
    <property type="term" value="F:nucleic acid binding"/>
    <property type="evidence" value="ECO:0007669"/>
    <property type="project" value="InterPro"/>
</dbReference>
<reference evidence="13" key="1">
    <citation type="submission" date="2023-04" db="EMBL/GenBank/DDBJ databases">
        <title>Phytophthora fragariaefolia NBRC 109709.</title>
        <authorList>
            <person name="Ichikawa N."/>
            <person name="Sato H."/>
            <person name="Tonouchi N."/>
        </authorList>
    </citation>
    <scope>NUCLEOTIDE SEQUENCE</scope>
    <source>
        <strain evidence="13">NBRC 109709</strain>
    </source>
</reference>
<dbReference type="GO" id="GO:0003887">
    <property type="term" value="F:DNA-directed DNA polymerase activity"/>
    <property type="evidence" value="ECO:0007669"/>
    <property type="project" value="UniProtKB-KW"/>
</dbReference>
<keyword evidence="10" id="KW-0511">Multifunctional enzyme</keyword>
<keyword evidence="14" id="KW-1185">Reference proteome</keyword>
<keyword evidence="4" id="KW-0378">Hydrolase</keyword>
<dbReference type="SUPFAM" id="SSF53098">
    <property type="entry name" value="Ribonuclease H-like"/>
    <property type="match status" value="1"/>
</dbReference>
<proteinExistence type="predicted"/>
<evidence type="ECO:0000313" key="14">
    <source>
        <dbReference type="Proteomes" id="UP001165121"/>
    </source>
</evidence>
<dbReference type="InterPro" id="IPR001584">
    <property type="entry name" value="Integrase_cat-core"/>
</dbReference>
<evidence type="ECO:0000256" key="9">
    <source>
        <dbReference type="ARBA" id="ARBA00023172"/>
    </source>
</evidence>
<keyword evidence="8" id="KW-0548">Nucleotidyltransferase</keyword>
<feature type="domain" description="Integrase catalytic" evidence="12">
    <location>
        <begin position="1"/>
        <end position="97"/>
    </location>
</feature>
<dbReference type="AlphaFoldDB" id="A0A9W6TX74"/>
<evidence type="ECO:0000256" key="5">
    <source>
        <dbReference type="ARBA" id="ARBA00022842"/>
    </source>
</evidence>
<dbReference type="PROSITE" id="PS50994">
    <property type="entry name" value="INTEGRASE"/>
    <property type="match status" value="1"/>
</dbReference>
<dbReference type="InterPro" id="IPR039537">
    <property type="entry name" value="Retrotran_Ty1/copia-like"/>
</dbReference>
<dbReference type="OrthoDB" id="413361at2759"/>
<evidence type="ECO:0000313" key="13">
    <source>
        <dbReference type="EMBL" id="GMF21325.1"/>
    </source>
</evidence>
<dbReference type="Proteomes" id="UP001165121">
    <property type="component" value="Unassembled WGS sequence"/>
</dbReference>
<keyword evidence="5" id="KW-0460">Magnesium</keyword>
<dbReference type="InterPro" id="IPR036397">
    <property type="entry name" value="RNaseH_sf"/>
</dbReference>
<name>A0A9W6TX74_9STRA</name>
<gene>
    <name evidence="13" type="ORF">Pfra01_000280100</name>
</gene>
<evidence type="ECO:0000256" key="10">
    <source>
        <dbReference type="ARBA" id="ARBA00023268"/>
    </source>
</evidence>
<dbReference type="PANTHER" id="PTHR42648:SF11">
    <property type="entry name" value="TRANSPOSON TY4-P GAG-POL POLYPROTEIN"/>
    <property type="match status" value="1"/>
</dbReference>
<keyword evidence="8" id="KW-0808">Transferase</keyword>
<dbReference type="GO" id="GO:0004519">
    <property type="term" value="F:endonuclease activity"/>
    <property type="evidence" value="ECO:0007669"/>
    <property type="project" value="UniProtKB-KW"/>
</dbReference>
<keyword evidence="8" id="KW-0239">DNA-directed DNA polymerase</keyword>
<sequence>MDGGSEFLNTVVIKYCTKKGLIFQQSNVESQEENGSAERAHQTVMGNVRCALVGSGMAAKWWPEALMYMTSPSGLSFRIWGSTCYAHIPKSKRANQKLSERAVECKLLGLYDNYKCYRLLDIKRNKYLIARDVRFAVTSTAGLIAKSFPSGAVEFSQETINEVCGLGKRKRDVVAQAPAKHSRKEKSPLSSMSTETVGDGGVNKGVTPIPRPRRKRTANSRPKDYVVAINTVTRSIKLIPIPRSLKEARRGPHAKQWEEALLVEYRALVKNGTWELVPLPKGRTVLGCHWAFDVKYNPDGTIDRFKARLVVRGNTQIYGIDYDEIFSPVARYESLRLFLALATIQDLYVHQMDVSTAFLNGTLFEDIYMQQPHGFRHGNASTVCKLKKSLYGLKQAPYLVCAAQ</sequence>
<evidence type="ECO:0000256" key="11">
    <source>
        <dbReference type="SAM" id="MobiDB-lite"/>
    </source>
</evidence>
<dbReference type="GO" id="GO:0003964">
    <property type="term" value="F:RNA-directed DNA polymerase activity"/>
    <property type="evidence" value="ECO:0007669"/>
    <property type="project" value="UniProtKB-KW"/>
</dbReference>
<evidence type="ECO:0000256" key="3">
    <source>
        <dbReference type="ARBA" id="ARBA00022759"/>
    </source>
</evidence>
<dbReference type="Pfam" id="PF07727">
    <property type="entry name" value="RVT_2"/>
    <property type="match status" value="1"/>
</dbReference>
<evidence type="ECO:0000256" key="6">
    <source>
        <dbReference type="ARBA" id="ARBA00022908"/>
    </source>
</evidence>
<evidence type="ECO:0000259" key="12">
    <source>
        <dbReference type="PROSITE" id="PS50994"/>
    </source>
</evidence>
<evidence type="ECO:0000256" key="2">
    <source>
        <dbReference type="ARBA" id="ARBA00022723"/>
    </source>
</evidence>
<dbReference type="InterPro" id="IPR012337">
    <property type="entry name" value="RNaseH-like_sf"/>
</dbReference>
<organism evidence="13 14">
    <name type="scientific">Phytophthora fragariaefolia</name>
    <dbReference type="NCBI Taxonomy" id="1490495"/>
    <lineage>
        <taxon>Eukaryota</taxon>
        <taxon>Sar</taxon>
        <taxon>Stramenopiles</taxon>
        <taxon>Oomycota</taxon>
        <taxon>Peronosporomycetes</taxon>
        <taxon>Peronosporales</taxon>
        <taxon>Peronosporaceae</taxon>
        <taxon>Phytophthora</taxon>
    </lineage>
</organism>
<protein>
    <submittedName>
        <fullName evidence="13">Unnamed protein product</fullName>
    </submittedName>
</protein>
<dbReference type="Pfam" id="PF25597">
    <property type="entry name" value="SH3_retrovirus"/>
    <property type="match status" value="1"/>
</dbReference>
<keyword evidence="1" id="KW-0540">Nuclease</keyword>
<feature type="region of interest" description="Disordered" evidence="11">
    <location>
        <begin position="174"/>
        <end position="222"/>
    </location>
</feature>
<dbReference type="GO" id="GO:0046872">
    <property type="term" value="F:metal ion binding"/>
    <property type="evidence" value="ECO:0007669"/>
    <property type="project" value="UniProtKB-KW"/>
</dbReference>
<keyword evidence="2" id="KW-0479">Metal-binding</keyword>
<keyword evidence="3" id="KW-0255">Endonuclease</keyword>
<dbReference type="GO" id="GO:0016787">
    <property type="term" value="F:hydrolase activity"/>
    <property type="evidence" value="ECO:0007669"/>
    <property type="project" value="UniProtKB-KW"/>
</dbReference>
<evidence type="ECO:0000256" key="4">
    <source>
        <dbReference type="ARBA" id="ARBA00022801"/>
    </source>
</evidence>